<evidence type="ECO:0000313" key="2">
    <source>
        <dbReference type="EMBL" id="RDX65661.1"/>
    </source>
</evidence>
<dbReference type="OrthoDB" id="10659750at2759"/>
<feature type="region of interest" description="Disordered" evidence="1">
    <location>
        <begin position="184"/>
        <end position="211"/>
    </location>
</feature>
<dbReference type="AlphaFoldDB" id="A0A371EI03"/>
<gene>
    <name evidence="2" type="ORF">CR513_55663</name>
</gene>
<proteinExistence type="predicted"/>
<dbReference type="EMBL" id="QJKJ01013787">
    <property type="protein sequence ID" value="RDX65661.1"/>
    <property type="molecule type" value="Genomic_DNA"/>
</dbReference>
<evidence type="ECO:0000256" key="1">
    <source>
        <dbReference type="SAM" id="MobiDB-lite"/>
    </source>
</evidence>
<accession>A0A371EI03</accession>
<feature type="non-terminal residue" evidence="2">
    <location>
        <position position="1"/>
    </location>
</feature>
<organism evidence="2 3">
    <name type="scientific">Mucuna pruriens</name>
    <name type="common">Velvet bean</name>
    <name type="synonym">Dolichos pruriens</name>
    <dbReference type="NCBI Taxonomy" id="157652"/>
    <lineage>
        <taxon>Eukaryota</taxon>
        <taxon>Viridiplantae</taxon>
        <taxon>Streptophyta</taxon>
        <taxon>Embryophyta</taxon>
        <taxon>Tracheophyta</taxon>
        <taxon>Spermatophyta</taxon>
        <taxon>Magnoliopsida</taxon>
        <taxon>eudicotyledons</taxon>
        <taxon>Gunneridae</taxon>
        <taxon>Pentapetalae</taxon>
        <taxon>rosids</taxon>
        <taxon>fabids</taxon>
        <taxon>Fabales</taxon>
        <taxon>Fabaceae</taxon>
        <taxon>Papilionoideae</taxon>
        <taxon>50 kb inversion clade</taxon>
        <taxon>NPAAA clade</taxon>
        <taxon>indigoferoid/millettioid clade</taxon>
        <taxon>Phaseoleae</taxon>
        <taxon>Mucuna</taxon>
    </lineage>
</organism>
<protein>
    <submittedName>
        <fullName evidence="2">Uncharacterized protein</fullName>
    </submittedName>
</protein>
<evidence type="ECO:0000313" key="3">
    <source>
        <dbReference type="Proteomes" id="UP000257109"/>
    </source>
</evidence>
<name>A0A371EI03_MUCPR</name>
<keyword evidence="3" id="KW-1185">Reference proteome</keyword>
<dbReference type="Proteomes" id="UP000257109">
    <property type="component" value="Unassembled WGS sequence"/>
</dbReference>
<sequence length="246" mass="28052">MGVKGIDQPRHAKIRNPGLKIFIKKNVAGLHVPVYNVSLKTSPFHELIHKKPLLPNFTVTQQLNQVPMLNLPKSFHLSHELPISLTRHLNELLDGNNTTIFKLSLVHFTKPPRTYQTLRTETISRLEKMCKRQLPQRLLKGGNIDAQRLRKAGKLPTATPRSRKTFYILLPHLLLSLHLPHPIQSQDKSKHKQEEAKQANDNPSCNRLLLLPNPNTHRVVLRTTTWRQRQATKAGVVLISGSWKSG</sequence>
<reference evidence="2" key="1">
    <citation type="submission" date="2018-05" db="EMBL/GenBank/DDBJ databases">
        <title>Draft genome of Mucuna pruriens seed.</title>
        <authorList>
            <person name="Nnadi N.E."/>
            <person name="Vos R."/>
            <person name="Hasami M.H."/>
            <person name="Devisetty U.K."/>
            <person name="Aguiy J.C."/>
        </authorList>
    </citation>
    <scope>NUCLEOTIDE SEQUENCE [LARGE SCALE GENOMIC DNA]</scope>
    <source>
        <strain evidence="2">JCA_2017</strain>
    </source>
</reference>
<comment type="caution">
    <text evidence="2">The sequence shown here is derived from an EMBL/GenBank/DDBJ whole genome shotgun (WGS) entry which is preliminary data.</text>
</comment>